<dbReference type="EMBL" id="CM056742">
    <property type="protein sequence ID" value="KAJ8678939.1"/>
    <property type="molecule type" value="Genomic_DNA"/>
</dbReference>
<accession>A0ACC2P5R2</accession>
<evidence type="ECO:0000313" key="1">
    <source>
        <dbReference type="EMBL" id="KAJ8678939.1"/>
    </source>
</evidence>
<proteinExistence type="predicted"/>
<sequence length="870" mass="94556">LPAGESSSIGATDLPAAMITTTLPTTTTTTNAASNPHNSEQNDAPAGEVIQHLPELTLDDITTTLLTTTNTSSSPSATTTPGTRSVLNFVNVPKSIETELGASLQLACRTAEPVVECRWSWRPLLPTNLPLPSIDNGPEDDRALVKDENSIPSITTSTTASPSLELPVRSFSAFGNASNDCSVRFYNVNHEQTGYWSCAARRAGEENFTSTEPAKLSITQIDTGGPITFVEQESSRETPAGTGLRLPCRTASSVVDCQWSWRQLNQSQPWDAEMRRFSAAGNDSTDCELGLPAVRAEHEGLWTCGARARPNAPFVHAPPIKLLISEVEFVQLSRGIQITAGEAVFLRCLVNKPVYQCEWSWRPSNSSKNSTLLRTFAPARENDHDCSVRFKNILYDEEGIWTCGVRLTPEGILHEAPSTTVTLLPSGKVNFTEAPESTSAPFGSEFTLHCSTNARAEKCAWAWRPLNSPSDTEPSVLHEFPSQGELGRNCSLSLAELGDEHEGYWTCRVYLAGQPSQNNVMSPPEAKLIVYHEEDVRFSELSQDIQISSGGSVSLRCVTGARVEQCRWSLTPEGSANTTVVVKQFAPVGPEGRDCSVKLSHALREQEGLWTCGARLQPKHNYTDAPPARLSLIEPAPITVTVWGMPHQLANLACKTTSTSTETECIWTHGSELQFWQTSSETRRMKHTVMMNHTTGVCSIQFIPDDSDFGEWGCEFFINNTRLTSELGSASILLLNNSPDEQLGWLVGALTSAVLFALIVIVVVVVCRNREGRIPSFLETKAASASGSGAGINGMHATGSSPRGHSGSEATRMTTKFDLCSYHSNPSFLCGPDVDNINSVLPNRSPQPIERGLPRPHQRHGPPVLVITES</sequence>
<comment type="caution">
    <text evidence="1">The sequence shown here is derived from an EMBL/GenBank/DDBJ whole genome shotgun (WGS) entry which is preliminary data.</text>
</comment>
<protein>
    <submittedName>
        <fullName evidence="1">Uncharacterized protein</fullName>
    </submittedName>
</protein>
<dbReference type="Proteomes" id="UP001239111">
    <property type="component" value="Chromosome 2"/>
</dbReference>
<keyword evidence="2" id="KW-1185">Reference proteome</keyword>
<name>A0ACC2P5R2_9HYME</name>
<gene>
    <name evidence="1" type="ORF">QAD02_014726</name>
</gene>
<reference evidence="1" key="1">
    <citation type="submission" date="2023-04" db="EMBL/GenBank/DDBJ databases">
        <title>A chromosome-level genome assembly of the parasitoid wasp Eretmocerus hayati.</title>
        <authorList>
            <person name="Zhong Y."/>
            <person name="Liu S."/>
            <person name="Liu Y."/>
        </authorList>
    </citation>
    <scope>NUCLEOTIDE SEQUENCE</scope>
    <source>
        <strain evidence="1">ZJU_SS_LIU_2023</strain>
    </source>
</reference>
<evidence type="ECO:0000313" key="2">
    <source>
        <dbReference type="Proteomes" id="UP001239111"/>
    </source>
</evidence>
<organism evidence="1 2">
    <name type="scientific">Eretmocerus hayati</name>
    <dbReference type="NCBI Taxonomy" id="131215"/>
    <lineage>
        <taxon>Eukaryota</taxon>
        <taxon>Metazoa</taxon>
        <taxon>Ecdysozoa</taxon>
        <taxon>Arthropoda</taxon>
        <taxon>Hexapoda</taxon>
        <taxon>Insecta</taxon>
        <taxon>Pterygota</taxon>
        <taxon>Neoptera</taxon>
        <taxon>Endopterygota</taxon>
        <taxon>Hymenoptera</taxon>
        <taxon>Apocrita</taxon>
        <taxon>Proctotrupomorpha</taxon>
        <taxon>Chalcidoidea</taxon>
        <taxon>Aphelinidae</taxon>
        <taxon>Aphelininae</taxon>
        <taxon>Eretmocerus</taxon>
    </lineage>
</organism>
<feature type="non-terminal residue" evidence="1">
    <location>
        <position position="1"/>
    </location>
</feature>